<gene>
    <name evidence="1" type="ORF">O1611_g924</name>
</gene>
<evidence type="ECO:0000313" key="1">
    <source>
        <dbReference type="EMBL" id="KAJ8132702.1"/>
    </source>
</evidence>
<name>A0ACC2JZR8_9PEZI</name>
<proteinExistence type="predicted"/>
<keyword evidence="2" id="KW-1185">Reference proteome</keyword>
<dbReference type="EMBL" id="JAPUUL010000094">
    <property type="protein sequence ID" value="KAJ8132702.1"/>
    <property type="molecule type" value="Genomic_DNA"/>
</dbReference>
<protein>
    <submittedName>
        <fullName evidence="1">Uncharacterized protein</fullName>
    </submittedName>
</protein>
<comment type="caution">
    <text evidence="1">The sequence shown here is derived from an EMBL/GenBank/DDBJ whole genome shotgun (WGS) entry which is preliminary data.</text>
</comment>
<reference evidence="1" key="1">
    <citation type="submission" date="2022-12" db="EMBL/GenBank/DDBJ databases">
        <title>Genome Sequence of Lasiodiplodia mahajangana.</title>
        <authorList>
            <person name="Buettner E."/>
        </authorList>
    </citation>
    <scope>NUCLEOTIDE SEQUENCE</scope>
    <source>
        <strain evidence="1">VT137</strain>
    </source>
</reference>
<evidence type="ECO:0000313" key="2">
    <source>
        <dbReference type="Proteomes" id="UP001153332"/>
    </source>
</evidence>
<accession>A0ACC2JZR8</accession>
<dbReference type="Proteomes" id="UP001153332">
    <property type="component" value="Unassembled WGS sequence"/>
</dbReference>
<sequence length="267" mass="30060">MTSNNTYTVEPTAAHTYTVIFLHGRDSNAKEFADEFFESEASEPTGQPRTLRDLFPNVRWIFPGAPILHSKRFDAEMSQWFDMWSVEDPAEQSELQLPGLQRSVQQILGIIKAEESFVPRERIFLSGISQGFATAIATFLTDAQEGFAGLIGLCSWMPAAFHNEHCPSFGTTENSHSFLQQAKQQLPAVVRSTRETPIFLSHSIDDDVVPIANGRKLRDIVQSRGFRVQWREYEDGGHWINEPQGVDDIAHFMNSHMAINRSGSACL</sequence>
<organism evidence="1 2">
    <name type="scientific">Lasiodiplodia mahajangana</name>
    <dbReference type="NCBI Taxonomy" id="1108764"/>
    <lineage>
        <taxon>Eukaryota</taxon>
        <taxon>Fungi</taxon>
        <taxon>Dikarya</taxon>
        <taxon>Ascomycota</taxon>
        <taxon>Pezizomycotina</taxon>
        <taxon>Dothideomycetes</taxon>
        <taxon>Dothideomycetes incertae sedis</taxon>
        <taxon>Botryosphaeriales</taxon>
        <taxon>Botryosphaeriaceae</taxon>
        <taxon>Lasiodiplodia</taxon>
    </lineage>
</organism>